<dbReference type="EMBL" id="JAULSY010000064">
    <property type="protein sequence ID" value="KAK0667905.1"/>
    <property type="molecule type" value="Genomic_DNA"/>
</dbReference>
<organism evidence="2 3">
    <name type="scientific">Cercophora samala</name>
    <dbReference type="NCBI Taxonomy" id="330535"/>
    <lineage>
        <taxon>Eukaryota</taxon>
        <taxon>Fungi</taxon>
        <taxon>Dikarya</taxon>
        <taxon>Ascomycota</taxon>
        <taxon>Pezizomycotina</taxon>
        <taxon>Sordariomycetes</taxon>
        <taxon>Sordariomycetidae</taxon>
        <taxon>Sordariales</taxon>
        <taxon>Lasiosphaeriaceae</taxon>
        <taxon>Cercophora</taxon>
    </lineage>
</organism>
<evidence type="ECO:0000313" key="2">
    <source>
        <dbReference type="EMBL" id="KAK0667905.1"/>
    </source>
</evidence>
<gene>
    <name evidence="2" type="ORF">QBC41DRAFT_130875</name>
</gene>
<feature type="region of interest" description="Disordered" evidence="1">
    <location>
        <begin position="163"/>
        <end position="206"/>
    </location>
</feature>
<dbReference type="Proteomes" id="UP001174997">
    <property type="component" value="Unassembled WGS sequence"/>
</dbReference>
<name>A0AA39ZCJ6_9PEZI</name>
<accession>A0AA39ZCJ6</accession>
<comment type="caution">
    <text evidence="2">The sequence shown here is derived from an EMBL/GenBank/DDBJ whole genome shotgun (WGS) entry which is preliminary data.</text>
</comment>
<keyword evidence="3" id="KW-1185">Reference proteome</keyword>
<proteinExistence type="predicted"/>
<reference evidence="2" key="1">
    <citation type="submission" date="2023-06" db="EMBL/GenBank/DDBJ databases">
        <title>Genome-scale phylogeny and comparative genomics of the fungal order Sordariales.</title>
        <authorList>
            <consortium name="Lawrence Berkeley National Laboratory"/>
            <person name="Hensen N."/>
            <person name="Bonometti L."/>
            <person name="Westerberg I."/>
            <person name="Brannstrom I.O."/>
            <person name="Guillou S."/>
            <person name="Cros-Aarteil S."/>
            <person name="Calhoun S."/>
            <person name="Haridas S."/>
            <person name="Kuo A."/>
            <person name="Mondo S."/>
            <person name="Pangilinan J."/>
            <person name="Riley R."/>
            <person name="Labutti K."/>
            <person name="Andreopoulos B."/>
            <person name="Lipzen A."/>
            <person name="Chen C."/>
            <person name="Yanf M."/>
            <person name="Daum C."/>
            <person name="Ng V."/>
            <person name="Clum A."/>
            <person name="Steindorff A."/>
            <person name="Ohm R."/>
            <person name="Martin F."/>
            <person name="Silar P."/>
            <person name="Natvig D."/>
            <person name="Lalanne C."/>
            <person name="Gautier V."/>
            <person name="Ament-Velasquez S.L."/>
            <person name="Kruys A."/>
            <person name="Hutchinson M.I."/>
            <person name="Powell A.J."/>
            <person name="Barry K."/>
            <person name="Miller A.N."/>
            <person name="Grigoriev I.V."/>
            <person name="Debuchy R."/>
            <person name="Gladieux P."/>
            <person name="Thoren M.H."/>
            <person name="Johannesson H."/>
        </authorList>
    </citation>
    <scope>NUCLEOTIDE SEQUENCE</scope>
    <source>
        <strain evidence="2">CBS 307.81</strain>
    </source>
</reference>
<sequence length="299" mass="35349">MSLCFHPSDSYLPAVPSPVGGDGIENSPPDFDSLPESCASRTQWFHRHDHNPKAKDPHRPFKWSIRRLHTIHQKVHEHWLWSGNYYRVHNGPSKQAVVRIKSLQTRVILSSKTIGPKRAGVQAFIQTWTRRGLVKRRKQDQRRSWKEARECVSKNQTCEEIHARLPFEREKERERPEGRPEGRQQRRRPPSLERQDAFRDEETSKRRREMVRRYDRGWEGPEYGKEEGYGGESKIRVAGHKQIMDEKHRSEAAAQGGDIWSQTSQHSQLEGLDMELLFERHLAWFCWNGLRLERRRARV</sequence>
<evidence type="ECO:0000256" key="1">
    <source>
        <dbReference type="SAM" id="MobiDB-lite"/>
    </source>
</evidence>
<protein>
    <submittedName>
        <fullName evidence="2">Uncharacterized protein</fullName>
    </submittedName>
</protein>
<feature type="compositionally biased region" description="Basic and acidic residues" evidence="1">
    <location>
        <begin position="163"/>
        <end position="204"/>
    </location>
</feature>
<dbReference type="AlphaFoldDB" id="A0AA39ZCJ6"/>
<evidence type="ECO:0000313" key="3">
    <source>
        <dbReference type="Proteomes" id="UP001174997"/>
    </source>
</evidence>